<keyword evidence="3" id="KW-0121">Carboxypeptidase</keyword>
<dbReference type="PRINTS" id="PR00724">
    <property type="entry name" value="CRBOXYPTASEC"/>
</dbReference>
<keyword evidence="7" id="KW-0732">Signal</keyword>
<keyword evidence="9" id="KW-1185">Reference proteome</keyword>
<evidence type="ECO:0000313" key="9">
    <source>
        <dbReference type="Proteomes" id="UP001243989"/>
    </source>
</evidence>
<dbReference type="GO" id="GO:0000324">
    <property type="term" value="C:fungal-type vacuole"/>
    <property type="evidence" value="ECO:0007669"/>
    <property type="project" value="TreeGrafter"/>
</dbReference>
<dbReference type="PANTHER" id="PTHR11802">
    <property type="entry name" value="SERINE PROTEASE FAMILY S10 SERINE CARBOXYPEPTIDASE"/>
    <property type="match status" value="1"/>
</dbReference>
<gene>
    <name evidence="8" type="ORF">BDP81DRAFT_463492</name>
</gene>
<dbReference type="GO" id="GO:0006508">
    <property type="term" value="P:proteolysis"/>
    <property type="evidence" value="ECO:0007669"/>
    <property type="project" value="UniProtKB-KW"/>
</dbReference>
<organism evidence="8 9">
    <name type="scientific">Colletotrichum phormii</name>
    <dbReference type="NCBI Taxonomy" id="359342"/>
    <lineage>
        <taxon>Eukaryota</taxon>
        <taxon>Fungi</taxon>
        <taxon>Dikarya</taxon>
        <taxon>Ascomycota</taxon>
        <taxon>Pezizomycotina</taxon>
        <taxon>Sordariomycetes</taxon>
        <taxon>Hypocreomycetidae</taxon>
        <taxon>Glomerellales</taxon>
        <taxon>Glomerellaceae</taxon>
        <taxon>Colletotrichum</taxon>
        <taxon>Colletotrichum acutatum species complex</taxon>
    </lineage>
</organism>
<evidence type="ECO:0000256" key="2">
    <source>
        <dbReference type="ARBA" id="ARBA00012446"/>
    </source>
</evidence>
<sequence length="520" mass="57516">MSRRSIFSVSWPLHQPLLLALAIASPTHSRSSSSPAKHFPATADIPGFSLRLGPETASVCNSSTPGVAGFIDSTEGDDENHIFFWLFESKHRPSNDPVILWMSGGPGASSTGYGNLMELGPCRIAPEGGYTIDNPYAWNTNATLVFVDQPVSVGYSTGSKIPNGLQEASQMMDRFLRQLMIAFPQYSDLDFYIAGDSYGGSWVPALASTILDNEAISRNQDPHNLGSHSAPTELLVQDDERHRAGDHSPIQLPLRAPRINLKGILIGNGLVRLRVQNPGTFEALCSGPDSLLSTSQCIEWAPLNLWCEENLGVCEGTRDDEGWTSRACIETHEKCSSMSGYVVESMKQNPYDWRRSCGDGPSEECYAELGHIDAPLNQTKVKAALGVDEDASFDGISYEVLKQWESVGDLWKSSDGYVNRLLNESIRVLVYVDDKDLYCNAAGMRRLLNEGLAWHGHPFFRFREMIPWYHEAKQAGRWKSYKELTYAEIFNSGYLAPFDLPAESASLVNSWLQDGHPPVQ</sequence>
<evidence type="ECO:0000256" key="6">
    <source>
        <dbReference type="ARBA" id="ARBA00023180"/>
    </source>
</evidence>
<feature type="signal peptide" evidence="7">
    <location>
        <begin position="1"/>
        <end position="29"/>
    </location>
</feature>
<dbReference type="EC" id="3.4.16.5" evidence="2"/>
<dbReference type="InterPro" id="IPR029058">
    <property type="entry name" value="AB_hydrolase_fold"/>
</dbReference>
<dbReference type="GeneID" id="85478893"/>
<evidence type="ECO:0000256" key="7">
    <source>
        <dbReference type="SAM" id="SignalP"/>
    </source>
</evidence>
<dbReference type="EMBL" id="JAHMHQ010000018">
    <property type="protein sequence ID" value="KAK1633281.1"/>
    <property type="molecule type" value="Genomic_DNA"/>
</dbReference>
<dbReference type="GO" id="GO:0004185">
    <property type="term" value="F:serine-type carboxypeptidase activity"/>
    <property type="evidence" value="ECO:0007669"/>
    <property type="project" value="UniProtKB-EC"/>
</dbReference>
<dbReference type="Gene3D" id="1.10.287.410">
    <property type="match status" value="1"/>
</dbReference>
<evidence type="ECO:0000256" key="5">
    <source>
        <dbReference type="ARBA" id="ARBA00022801"/>
    </source>
</evidence>
<evidence type="ECO:0000256" key="1">
    <source>
        <dbReference type="ARBA" id="ARBA00009431"/>
    </source>
</evidence>
<dbReference type="SUPFAM" id="SSF53474">
    <property type="entry name" value="alpha/beta-Hydrolases"/>
    <property type="match status" value="1"/>
</dbReference>
<dbReference type="Pfam" id="PF00450">
    <property type="entry name" value="Peptidase_S10"/>
    <property type="match status" value="2"/>
</dbReference>
<protein>
    <recommendedName>
        <fullName evidence="2">carboxypeptidase C</fullName>
        <ecNumber evidence="2">3.4.16.5</ecNumber>
    </recommendedName>
</protein>
<proteinExistence type="inferred from homology"/>
<keyword evidence="6" id="KW-0325">Glycoprotein</keyword>
<dbReference type="InterPro" id="IPR001563">
    <property type="entry name" value="Peptidase_S10"/>
</dbReference>
<accession>A0AAJ0EDN8</accession>
<evidence type="ECO:0000256" key="4">
    <source>
        <dbReference type="ARBA" id="ARBA00022670"/>
    </source>
</evidence>
<evidence type="ECO:0000256" key="3">
    <source>
        <dbReference type="ARBA" id="ARBA00022645"/>
    </source>
</evidence>
<dbReference type="Proteomes" id="UP001243989">
    <property type="component" value="Unassembled WGS sequence"/>
</dbReference>
<reference evidence="8" key="1">
    <citation type="submission" date="2021-06" db="EMBL/GenBank/DDBJ databases">
        <title>Comparative genomics, transcriptomics and evolutionary studies reveal genomic signatures of adaptation to plant cell wall in hemibiotrophic fungi.</title>
        <authorList>
            <consortium name="DOE Joint Genome Institute"/>
            <person name="Baroncelli R."/>
            <person name="Diaz J.F."/>
            <person name="Benocci T."/>
            <person name="Peng M."/>
            <person name="Battaglia E."/>
            <person name="Haridas S."/>
            <person name="Andreopoulos W."/>
            <person name="Labutti K."/>
            <person name="Pangilinan J."/>
            <person name="Floch G.L."/>
            <person name="Makela M.R."/>
            <person name="Henrissat B."/>
            <person name="Grigoriev I.V."/>
            <person name="Crouch J.A."/>
            <person name="De Vries R.P."/>
            <person name="Sukno S.A."/>
            <person name="Thon M.R."/>
        </authorList>
    </citation>
    <scope>NUCLEOTIDE SEQUENCE</scope>
    <source>
        <strain evidence="8">CBS 102054</strain>
    </source>
</reference>
<dbReference type="RefSeq" id="XP_060441888.1">
    <property type="nucleotide sequence ID" value="XM_060594031.1"/>
</dbReference>
<evidence type="ECO:0000313" key="8">
    <source>
        <dbReference type="EMBL" id="KAK1633281.1"/>
    </source>
</evidence>
<name>A0AAJ0EDN8_9PEZI</name>
<comment type="similarity">
    <text evidence="1">Belongs to the peptidase S10 family.</text>
</comment>
<comment type="caution">
    <text evidence="8">The sequence shown here is derived from an EMBL/GenBank/DDBJ whole genome shotgun (WGS) entry which is preliminary data.</text>
</comment>
<feature type="chain" id="PRO_5042600385" description="carboxypeptidase C" evidence="7">
    <location>
        <begin position="30"/>
        <end position="520"/>
    </location>
</feature>
<dbReference type="AlphaFoldDB" id="A0AAJ0EDN8"/>
<dbReference type="Gene3D" id="3.40.50.1820">
    <property type="entry name" value="alpha/beta hydrolase"/>
    <property type="match status" value="1"/>
</dbReference>
<dbReference type="PANTHER" id="PTHR11802:SF113">
    <property type="entry name" value="SERINE CARBOXYPEPTIDASE CTSA-4.1"/>
    <property type="match status" value="1"/>
</dbReference>
<keyword evidence="4" id="KW-0645">Protease</keyword>
<keyword evidence="5 8" id="KW-0378">Hydrolase</keyword>